<evidence type="ECO:0000313" key="2">
    <source>
        <dbReference type="Proteomes" id="UP000316584"/>
    </source>
</evidence>
<sequence>MARELCLFLSVDAGKVPEKKRQPFLETTVRRAAPFSDPAFGVAWSGPRAAVWYWSQSRVLELLGGERPRRLRFVPEALLTGATTEAGAELLTVSSGFEGRIWKAHHPVASRCWGEPPSAQDWHAFLRGAGLPAEGDVPPPQPAPVADAPWSSSGHGRATPLAGIEQFLPRIALGAGALFLLASGFQLGSIMRAAVDTARARQAAATLDEPLARILDARQRADAHAVDIEQLLALRGQPSQLRLLAEAGQVMQGRDWQMRMWHQPVPERIEAIISMPQPDPEFLVTVWEASPLFQDVATELSRQQNEVTLRANITTDAAAEAAP</sequence>
<keyword evidence="2" id="KW-1185">Reference proteome</keyword>
<protein>
    <submittedName>
        <fullName evidence="1">Uncharacterized protein</fullName>
    </submittedName>
</protein>
<organism evidence="1 2">
    <name type="scientific">Luteimonas granuli</name>
    <dbReference type="NCBI Taxonomy" id="1176533"/>
    <lineage>
        <taxon>Bacteria</taxon>
        <taxon>Pseudomonadati</taxon>
        <taxon>Pseudomonadota</taxon>
        <taxon>Gammaproteobacteria</taxon>
        <taxon>Lysobacterales</taxon>
        <taxon>Lysobacteraceae</taxon>
        <taxon>Luteimonas</taxon>
    </lineage>
</organism>
<proteinExistence type="predicted"/>
<gene>
    <name evidence="1" type="ORF">FPZ22_05110</name>
</gene>
<evidence type="ECO:0000313" key="1">
    <source>
        <dbReference type="EMBL" id="QDW66350.1"/>
    </source>
</evidence>
<dbReference type="AlphaFoldDB" id="A0A518N354"/>
<dbReference type="RefSeq" id="WP_144891013.1">
    <property type="nucleotide sequence ID" value="NZ_CP042218.1"/>
</dbReference>
<dbReference type="Proteomes" id="UP000316584">
    <property type="component" value="Chromosome"/>
</dbReference>
<dbReference type="KEGG" id="lug:FPZ22_05110"/>
<dbReference type="EMBL" id="CP042218">
    <property type="protein sequence ID" value="QDW66350.1"/>
    <property type="molecule type" value="Genomic_DNA"/>
</dbReference>
<dbReference type="OrthoDB" id="7632458at2"/>
<reference evidence="1 2" key="1">
    <citation type="submission" date="2019-07" db="EMBL/GenBank/DDBJ databases">
        <title>Full genome sequence of Luteimonas sp. Gr-4.</title>
        <authorList>
            <person name="Im W.-T."/>
        </authorList>
    </citation>
    <scope>NUCLEOTIDE SEQUENCE [LARGE SCALE GENOMIC DNA]</scope>
    <source>
        <strain evidence="1 2">Gr-4</strain>
    </source>
</reference>
<accession>A0A518N354</accession>
<name>A0A518N354_9GAMM</name>